<organism evidence="1 2">
    <name type="scientific">Theobroma cacao</name>
    <name type="common">Cacao</name>
    <name type="synonym">Cocoa</name>
    <dbReference type="NCBI Taxonomy" id="3641"/>
    <lineage>
        <taxon>Eukaryota</taxon>
        <taxon>Viridiplantae</taxon>
        <taxon>Streptophyta</taxon>
        <taxon>Embryophyta</taxon>
        <taxon>Tracheophyta</taxon>
        <taxon>Spermatophyta</taxon>
        <taxon>Magnoliopsida</taxon>
        <taxon>eudicotyledons</taxon>
        <taxon>Gunneridae</taxon>
        <taxon>Pentapetalae</taxon>
        <taxon>rosids</taxon>
        <taxon>malvids</taxon>
        <taxon>Malvales</taxon>
        <taxon>Malvaceae</taxon>
        <taxon>Byttnerioideae</taxon>
        <taxon>Theobroma</taxon>
    </lineage>
</organism>
<proteinExistence type="predicted"/>
<evidence type="ECO:0000313" key="2">
    <source>
        <dbReference type="Proteomes" id="UP000026915"/>
    </source>
</evidence>
<accession>A0A061FZW8</accession>
<dbReference type="Gramene" id="EOY22618">
    <property type="protein sequence ID" value="EOY22618"/>
    <property type="gene ID" value="TCM_014742"/>
</dbReference>
<dbReference type="InParanoid" id="A0A061FZW8"/>
<dbReference type="EMBL" id="CM001881">
    <property type="protein sequence ID" value="EOY22618.1"/>
    <property type="molecule type" value="Genomic_DNA"/>
</dbReference>
<sequence length="70" mass="7873">MLIIPTQSHYSGGQHWTGIPLFIVKNQLPYHSRTYQAAGYNGSSDSGVKKSIWSSSWQTLMFRAVLPMQS</sequence>
<dbReference type="AlphaFoldDB" id="A0A061FZW8"/>
<evidence type="ECO:0000313" key="1">
    <source>
        <dbReference type="EMBL" id="EOY22618.1"/>
    </source>
</evidence>
<dbReference type="HOGENOM" id="CLU_2762962_0_0_1"/>
<reference evidence="1 2" key="1">
    <citation type="journal article" date="2013" name="Genome Biol.">
        <title>The genome sequence of the most widely cultivated cacao type and its use to identify candidate genes regulating pod color.</title>
        <authorList>
            <person name="Motamayor J.C."/>
            <person name="Mockaitis K."/>
            <person name="Schmutz J."/>
            <person name="Haiminen N."/>
            <person name="Iii D.L."/>
            <person name="Cornejo O."/>
            <person name="Findley S.D."/>
            <person name="Zheng P."/>
            <person name="Utro F."/>
            <person name="Royaert S."/>
            <person name="Saski C."/>
            <person name="Jenkins J."/>
            <person name="Podicheti R."/>
            <person name="Zhao M."/>
            <person name="Scheffler B.E."/>
            <person name="Stack J.C."/>
            <person name="Feltus F.A."/>
            <person name="Mustiga G.M."/>
            <person name="Amores F."/>
            <person name="Phillips W."/>
            <person name="Marelli J.P."/>
            <person name="May G.D."/>
            <person name="Shapiro H."/>
            <person name="Ma J."/>
            <person name="Bustamante C.D."/>
            <person name="Schnell R.J."/>
            <person name="Main D."/>
            <person name="Gilbert D."/>
            <person name="Parida L."/>
            <person name="Kuhn D.N."/>
        </authorList>
    </citation>
    <scope>NUCLEOTIDE SEQUENCE [LARGE SCALE GENOMIC DNA]</scope>
    <source>
        <strain evidence="2">cv. Matina 1-6</strain>
    </source>
</reference>
<keyword evidence="2" id="KW-1185">Reference proteome</keyword>
<name>A0A061FZW8_THECC</name>
<dbReference type="Proteomes" id="UP000026915">
    <property type="component" value="Chromosome 3"/>
</dbReference>
<protein>
    <submittedName>
        <fullName evidence="1">Uncharacterized protein</fullName>
    </submittedName>
</protein>
<gene>
    <name evidence="1" type="ORF">TCM_014742</name>
</gene>